<dbReference type="OrthoDB" id="1920326at2759"/>
<evidence type="ECO:0000313" key="5">
    <source>
        <dbReference type="Proteomes" id="UP000054248"/>
    </source>
</evidence>
<proteinExistence type="predicted"/>
<dbReference type="GO" id="GO:0005634">
    <property type="term" value="C:nucleus"/>
    <property type="evidence" value="ECO:0007669"/>
    <property type="project" value="TreeGrafter"/>
</dbReference>
<name>A0A0C3QI19_9AGAM</name>
<protein>
    <recommendedName>
        <fullName evidence="3">3'-5' exonuclease domain-containing protein</fullName>
    </recommendedName>
</protein>
<dbReference type="GO" id="GO:0005737">
    <property type="term" value="C:cytoplasm"/>
    <property type="evidence" value="ECO:0007669"/>
    <property type="project" value="TreeGrafter"/>
</dbReference>
<evidence type="ECO:0000256" key="1">
    <source>
        <dbReference type="ARBA" id="ARBA00022722"/>
    </source>
</evidence>
<dbReference type="CDD" id="cd06141">
    <property type="entry name" value="WRN_exo"/>
    <property type="match status" value="1"/>
</dbReference>
<dbReference type="Gene3D" id="3.30.420.10">
    <property type="entry name" value="Ribonuclease H-like superfamily/Ribonuclease H"/>
    <property type="match status" value="1"/>
</dbReference>
<keyword evidence="1" id="KW-0540">Nuclease</keyword>
<dbReference type="GO" id="GO:0006139">
    <property type="term" value="P:nucleobase-containing compound metabolic process"/>
    <property type="evidence" value="ECO:0007669"/>
    <property type="project" value="InterPro"/>
</dbReference>
<keyword evidence="2" id="KW-0378">Hydrolase</keyword>
<dbReference type="GO" id="GO:0003676">
    <property type="term" value="F:nucleic acid binding"/>
    <property type="evidence" value="ECO:0007669"/>
    <property type="project" value="InterPro"/>
</dbReference>
<organism evidence="4 5">
    <name type="scientific">Tulasnella calospora MUT 4182</name>
    <dbReference type="NCBI Taxonomy" id="1051891"/>
    <lineage>
        <taxon>Eukaryota</taxon>
        <taxon>Fungi</taxon>
        <taxon>Dikarya</taxon>
        <taxon>Basidiomycota</taxon>
        <taxon>Agaricomycotina</taxon>
        <taxon>Agaricomycetes</taxon>
        <taxon>Cantharellales</taxon>
        <taxon>Tulasnellaceae</taxon>
        <taxon>Tulasnella</taxon>
    </lineage>
</organism>
<dbReference type="SUPFAM" id="SSF53098">
    <property type="entry name" value="Ribonuclease H-like"/>
    <property type="match status" value="1"/>
</dbReference>
<dbReference type="HOGENOM" id="CLU_1031316_0_0_1"/>
<dbReference type="PANTHER" id="PTHR13620:SF104">
    <property type="entry name" value="EXONUCLEASE 3'-5' DOMAIN-CONTAINING PROTEIN 2"/>
    <property type="match status" value="1"/>
</dbReference>
<dbReference type="Pfam" id="PF01612">
    <property type="entry name" value="DNA_pol_A_exo1"/>
    <property type="match status" value="1"/>
</dbReference>
<reference evidence="5" key="2">
    <citation type="submission" date="2015-01" db="EMBL/GenBank/DDBJ databases">
        <title>Evolutionary Origins and Diversification of the Mycorrhizal Mutualists.</title>
        <authorList>
            <consortium name="DOE Joint Genome Institute"/>
            <consortium name="Mycorrhizal Genomics Consortium"/>
            <person name="Kohler A."/>
            <person name="Kuo A."/>
            <person name="Nagy L.G."/>
            <person name="Floudas D."/>
            <person name="Copeland A."/>
            <person name="Barry K.W."/>
            <person name="Cichocki N."/>
            <person name="Veneault-Fourrey C."/>
            <person name="LaButti K."/>
            <person name="Lindquist E.A."/>
            <person name="Lipzen A."/>
            <person name="Lundell T."/>
            <person name="Morin E."/>
            <person name="Murat C."/>
            <person name="Riley R."/>
            <person name="Ohm R."/>
            <person name="Sun H."/>
            <person name="Tunlid A."/>
            <person name="Henrissat B."/>
            <person name="Grigoriev I.V."/>
            <person name="Hibbett D.S."/>
            <person name="Martin F."/>
        </authorList>
    </citation>
    <scope>NUCLEOTIDE SEQUENCE [LARGE SCALE GENOMIC DNA]</scope>
    <source>
        <strain evidence="5">MUT 4182</strain>
    </source>
</reference>
<gene>
    <name evidence="4" type="ORF">M407DRAFT_25126</name>
</gene>
<dbReference type="InterPro" id="IPR036397">
    <property type="entry name" value="RNaseH_sf"/>
</dbReference>
<dbReference type="InterPro" id="IPR051132">
    <property type="entry name" value="3-5_Exonuclease_domain"/>
</dbReference>
<dbReference type="GO" id="GO:0008408">
    <property type="term" value="F:3'-5' exonuclease activity"/>
    <property type="evidence" value="ECO:0007669"/>
    <property type="project" value="InterPro"/>
</dbReference>
<dbReference type="InterPro" id="IPR012337">
    <property type="entry name" value="RNaseH-like_sf"/>
</dbReference>
<dbReference type="STRING" id="1051891.A0A0C3QI19"/>
<dbReference type="AlphaFoldDB" id="A0A0C3QI19"/>
<dbReference type="PANTHER" id="PTHR13620">
    <property type="entry name" value="3-5 EXONUCLEASE"/>
    <property type="match status" value="1"/>
</dbReference>
<keyword evidence="5" id="KW-1185">Reference proteome</keyword>
<accession>A0A0C3QI19</accession>
<dbReference type="InterPro" id="IPR002562">
    <property type="entry name" value="3'-5'_exonuclease_dom"/>
</dbReference>
<dbReference type="PROSITE" id="PS51257">
    <property type="entry name" value="PROKAR_LIPOPROTEIN"/>
    <property type="match status" value="1"/>
</dbReference>
<feature type="domain" description="3'-5' exonuclease" evidence="3">
    <location>
        <begin position="73"/>
        <end position="255"/>
    </location>
</feature>
<evidence type="ECO:0000313" key="4">
    <source>
        <dbReference type="EMBL" id="KIO25529.1"/>
    </source>
</evidence>
<dbReference type="Proteomes" id="UP000054248">
    <property type="component" value="Unassembled WGS sequence"/>
</dbReference>
<evidence type="ECO:0000259" key="3">
    <source>
        <dbReference type="SMART" id="SM00474"/>
    </source>
</evidence>
<evidence type="ECO:0000256" key="2">
    <source>
        <dbReference type="ARBA" id="ARBA00022801"/>
    </source>
</evidence>
<dbReference type="SMART" id="SM00474">
    <property type="entry name" value="35EXOc"/>
    <property type="match status" value="1"/>
</dbReference>
<reference evidence="4 5" key="1">
    <citation type="submission" date="2014-04" db="EMBL/GenBank/DDBJ databases">
        <authorList>
            <consortium name="DOE Joint Genome Institute"/>
            <person name="Kuo A."/>
            <person name="Girlanda M."/>
            <person name="Perotto S."/>
            <person name="Kohler A."/>
            <person name="Nagy L.G."/>
            <person name="Floudas D."/>
            <person name="Copeland A."/>
            <person name="Barry K.W."/>
            <person name="Cichocki N."/>
            <person name="Veneault-Fourrey C."/>
            <person name="LaButti K."/>
            <person name="Lindquist E.A."/>
            <person name="Lipzen A."/>
            <person name="Lundell T."/>
            <person name="Morin E."/>
            <person name="Murat C."/>
            <person name="Sun H."/>
            <person name="Tunlid A."/>
            <person name="Henrissat B."/>
            <person name="Grigoriev I.V."/>
            <person name="Hibbett D.S."/>
            <person name="Martin F."/>
            <person name="Nordberg H.P."/>
            <person name="Cantor M.N."/>
            <person name="Hua S.X."/>
        </authorList>
    </citation>
    <scope>NUCLEOTIDE SEQUENCE [LARGE SCALE GENOMIC DNA]</scope>
    <source>
        <strain evidence="4 5">MUT 4182</strain>
    </source>
</reference>
<dbReference type="EMBL" id="KN823040">
    <property type="protein sequence ID" value="KIO25529.1"/>
    <property type="molecule type" value="Genomic_DNA"/>
</dbReference>
<sequence length="281" mass="31090">MPKPGLEKTQSLSSVISAACSRPAHLSSGNSLRRSASTSIAKNWKTEELPSYSYQDLEYAYVTKQGKRISPAVVYVTNEEEANELLGAFKTAVGFDMEWVISMMSGSRGKKTAVVQVADDKMILVIHLHKMQAFSSKLKELVESTSIIKLGVNIVQDFAKLVKDFGVAPQMGVELRDIANTADGPTMAARGIPEHEKRVKFSLLVRIFLHKELDKGPVKTGNWEKYPLSDIQIAYAANDAHCGFTLYKRLMSIAASRKVAVDFEELAGRVRAVVENYPYTL</sequence>